<dbReference type="EMBL" id="CADIKH010000014">
    <property type="protein sequence ID" value="CAB3758728.1"/>
    <property type="molecule type" value="Genomic_DNA"/>
</dbReference>
<feature type="region of interest" description="Disordered" evidence="1">
    <location>
        <begin position="1"/>
        <end position="25"/>
    </location>
</feature>
<gene>
    <name evidence="3" type="ORF">LMG29542_03415</name>
</gene>
<accession>A0A6J5DXC9</accession>
<evidence type="ECO:0000259" key="2">
    <source>
        <dbReference type="Pfam" id="PF01402"/>
    </source>
</evidence>
<feature type="domain" description="Ribbon-helix-helix protein CopG" evidence="2">
    <location>
        <begin position="23"/>
        <end position="52"/>
    </location>
</feature>
<dbReference type="CDD" id="cd22231">
    <property type="entry name" value="RHH_NikR_HicB-like"/>
    <property type="match status" value="1"/>
</dbReference>
<dbReference type="InterPro" id="IPR002145">
    <property type="entry name" value="CopG"/>
</dbReference>
<reference evidence="3 4" key="1">
    <citation type="submission" date="2020-04" db="EMBL/GenBank/DDBJ databases">
        <authorList>
            <person name="De Canck E."/>
        </authorList>
    </citation>
    <scope>NUCLEOTIDE SEQUENCE [LARGE SCALE GENOMIC DNA]</scope>
    <source>
        <strain evidence="3 4">LMG 29542</strain>
    </source>
</reference>
<proteinExistence type="predicted"/>
<dbReference type="GO" id="GO:0006355">
    <property type="term" value="P:regulation of DNA-templated transcription"/>
    <property type="evidence" value="ECO:0007669"/>
    <property type="project" value="InterPro"/>
</dbReference>
<organism evidence="3 4">
    <name type="scientific">Paraburkholderia humisilvae</name>
    <dbReference type="NCBI Taxonomy" id="627669"/>
    <lineage>
        <taxon>Bacteria</taxon>
        <taxon>Pseudomonadati</taxon>
        <taxon>Pseudomonadota</taxon>
        <taxon>Betaproteobacteria</taxon>
        <taxon>Burkholderiales</taxon>
        <taxon>Burkholderiaceae</taxon>
        <taxon>Paraburkholderia</taxon>
    </lineage>
</organism>
<dbReference type="Pfam" id="PF01402">
    <property type="entry name" value="RHH_1"/>
    <property type="match status" value="1"/>
</dbReference>
<evidence type="ECO:0000313" key="3">
    <source>
        <dbReference type="EMBL" id="CAB3758728.1"/>
    </source>
</evidence>
<dbReference type="AlphaFoldDB" id="A0A6J5DXC9"/>
<keyword evidence="4" id="KW-1185">Reference proteome</keyword>
<evidence type="ECO:0000256" key="1">
    <source>
        <dbReference type="SAM" id="MobiDB-lite"/>
    </source>
</evidence>
<evidence type="ECO:0000313" key="4">
    <source>
        <dbReference type="Proteomes" id="UP000494363"/>
    </source>
</evidence>
<feature type="compositionally biased region" description="Basic and acidic residues" evidence="1">
    <location>
        <begin position="1"/>
        <end position="12"/>
    </location>
</feature>
<dbReference type="Proteomes" id="UP000494363">
    <property type="component" value="Unassembled WGS sequence"/>
</dbReference>
<protein>
    <recommendedName>
        <fullName evidence="2">Ribbon-helix-helix protein CopG domain-containing protein</fullName>
    </recommendedName>
</protein>
<name>A0A6J5DXC9_9BURK</name>
<sequence length="69" mass="7878">MTAKKNAERSSAPEEDDEGPRVKISITVPPEVLERLDAYRRKRGGLNRSALFSLAADWFMDEHPLKKHD</sequence>
<dbReference type="RefSeq" id="WP_175227634.1">
    <property type="nucleotide sequence ID" value="NZ_CADIKH010000014.1"/>
</dbReference>